<dbReference type="VEuPathDB" id="AmoebaDB:FDP41_006686"/>
<dbReference type="Pfam" id="PF08241">
    <property type="entry name" value="Methyltransf_11"/>
    <property type="match status" value="1"/>
</dbReference>
<evidence type="ECO:0000313" key="2">
    <source>
        <dbReference type="EMBL" id="KAF0974076.1"/>
    </source>
</evidence>
<protein>
    <recommendedName>
        <fullName evidence="1">Methyltransferase type 11 domain-containing protein</fullName>
    </recommendedName>
</protein>
<reference evidence="2 3" key="1">
    <citation type="journal article" date="2019" name="Sci. Rep.">
        <title>Nanopore sequencing improves the draft genome of the human pathogenic amoeba Naegleria fowleri.</title>
        <authorList>
            <person name="Liechti N."/>
            <person name="Schurch N."/>
            <person name="Bruggmann R."/>
            <person name="Wittwer M."/>
        </authorList>
    </citation>
    <scope>NUCLEOTIDE SEQUENCE [LARGE SCALE GENOMIC DNA]</scope>
    <source>
        <strain evidence="2 3">ATCC 30894</strain>
    </source>
</reference>
<name>A0A6A5BHA4_NAEFO</name>
<dbReference type="Proteomes" id="UP000444721">
    <property type="component" value="Unassembled WGS sequence"/>
</dbReference>
<dbReference type="PANTHER" id="PTHR43591:SF24">
    <property type="entry name" value="2-METHOXY-6-POLYPRENYL-1,4-BENZOQUINOL METHYLASE, MITOCHONDRIAL"/>
    <property type="match status" value="1"/>
</dbReference>
<feature type="domain" description="Methyltransferase type 11" evidence="1">
    <location>
        <begin position="66"/>
        <end position="169"/>
    </location>
</feature>
<dbReference type="GO" id="GO:0008757">
    <property type="term" value="F:S-adenosylmethionine-dependent methyltransferase activity"/>
    <property type="evidence" value="ECO:0007669"/>
    <property type="project" value="InterPro"/>
</dbReference>
<dbReference type="Gene3D" id="3.40.50.150">
    <property type="entry name" value="Vaccinia Virus protein VP39"/>
    <property type="match status" value="1"/>
</dbReference>
<accession>A0A6A5BHA4</accession>
<dbReference type="CDD" id="cd02440">
    <property type="entry name" value="AdoMet_MTases"/>
    <property type="match status" value="1"/>
</dbReference>
<dbReference type="InterPro" id="IPR029063">
    <property type="entry name" value="SAM-dependent_MTases_sf"/>
</dbReference>
<dbReference type="PANTHER" id="PTHR43591">
    <property type="entry name" value="METHYLTRANSFERASE"/>
    <property type="match status" value="1"/>
</dbReference>
<dbReference type="AlphaFoldDB" id="A0A6A5BHA4"/>
<dbReference type="EMBL" id="VFQX01000053">
    <property type="protein sequence ID" value="KAF0974076.1"/>
    <property type="molecule type" value="Genomic_DNA"/>
</dbReference>
<evidence type="ECO:0000259" key="1">
    <source>
        <dbReference type="Pfam" id="PF08241"/>
    </source>
</evidence>
<dbReference type="OMA" id="FRTAKGW"/>
<keyword evidence="3" id="KW-1185">Reference proteome</keyword>
<dbReference type="InterPro" id="IPR013216">
    <property type="entry name" value="Methyltransf_11"/>
</dbReference>
<gene>
    <name evidence="2" type="ORF">FDP41_006686</name>
</gene>
<dbReference type="VEuPathDB" id="AmoebaDB:NF0105610"/>
<dbReference type="VEuPathDB" id="AmoebaDB:NfTy_074590"/>
<evidence type="ECO:0000313" key="3">
    <source>
        <dbReference type="Proteomes" id="UP000444721"/>
    </source>
</evidence>
<dbReference type="SUPFAM" id="SSF53335">
    <property type="entry name" value="S-adenosyl-L-methionine-dependent methyltransferases"/>
    <property type="match status" value="1"/>
</dbReference>
<dbReference type="GeneID" id="68113904"/>
<proteinExistence type="predicted"/>
<comment type="caution">
    <text evidence="2">The sequence shown here is derived from an EMBL/GenBank/DDBJ whole genome shotgun (WGS) entry which is preliminary data.</text>
</comment>
<dbReference type="RefSeq" id="XP_044558789.1">
    <property type="nucleotide sequence ID" value="XM_044710347.1"/>
</dbReference>
<dbReference type="OrthoDB" id="284858at2759"/>
<sequence length="304" mass="34506">MQPQPQPPQQPRILNHDELKSKWDAFSKTFQQVLEPSTNITAQSLISSLALYANNECSRHQKIHILDIGCGGGGGSFLIASQMPNSDDYELTSMDLSPEMVKLTRERCQILTQAPFHRKIHVVEGSAENLPFPDETFDAVFSNYCLHLVPNPDQMLKEIHRVLKKGGKASLSVWGRPENSPSFTVMQKAMMECKKRFNSHDGDENLVPLRSPFHLHQKDPLRERVLNAGFSKCLAWYQFQPFHAFSAREFAELNSLTPDFRALVEGSEEKRLELLNVLEGMAKETFDKNEPIGNEVLIVLMSKE</sequence>
<organism evidence="2 3">
    <name type="scientific">Naegleria fowleri</name>
    <name type="common">Brain eating amoeba</name>
    <dbReference type="NCBI Taxonomy" id="5763"/>
    <lineage>
        <taxon>Eukaryota</taxon>
        <taxon>Discoba</taxon>
        <taxon>Heterolobosea</taxon>
        <taxon>Tetramitia</taxon>
        <taxon>Eutetramitia</taxon>
        <taxon>Vahlkampfiidae</taxon>
        <taxon>Naegleria</taxon>
    </lineage>
</organism>